<dbReference type="AlphaFoldDB" id="A0AAV9SJW5"/>
<evidence type="ECO:0000313" key="2">
    <source>
        <dbReference type="EMBL" id="KAK5621567.1"/>
    </source>
</evidence>
<reference evidence="2 3" key="1">
    <citation type="submission" date="2021-06" db="EMBL/GenBank/DDBJ databases">
        <authorList>
            <person name="Palmer J.M."/>
        </authorList>
    </citation>
    <scope>NUCLEOTIDE SEQUENCE [LARGE SCALE GENOMIC DNA]</scope>
    <source>
        <strain evidence="2 3">MEX-2019</strain>
        <tissue evidence="2">Muscle</tissue>
    </source>
</reference>
<gene>
    <name evidence="2" type="ORF">CRENBAI_000306</name>
</gene>
<keyword evidence="3" id="KW-1185">Reference proteome</keyword>
<feature type="compositionally biased region" description="Polar residues" evidence="1">
    <location>
        <begin position="423"/>
        <end position="433"/>
    </location>
</feature>
<protein>
    <submittedName>
        <fullName evidence="2">Uncharacterized protein</fullName>
    </submittedName>
</protein>
<dbReference type="Proteomes" id="UP001311232">
    <property type="component" value="Unassembled WGS sequence"/>
</dbReference>
<comment type="caution">
    <text evidence="2">The sequence shown here is derived from an EMBL/GenBank/DDBJ whole genome shotgun (WGS) entry which is preliminary data.</text>
</comment>
<name>A0AAV9SJW5_9TELE</name>
<accession>A0AAV9SJW5</accession>
<evidence type="ECO:0000313" key="3">
    <source>
        <dbReference type="Proteomes" id="UP001311232"/>
    </source>
</evidence>
<organism evidence="2 3">
    <name type="scientific">Crenichthys baileyi</name>
    <name type="common">White River springfish</name>
    <dbReference type="NCBI Taxonomy" id="28760"/>
    <lineage>
        <taxon>Eukaryota</taxon>
        <taxon>Metazoa</taxon>
        <taxon>Chordata</taxon>
        <taxon>Craniata</taxon>
        <taxon>Vertebrata</taxon>
        <taxon>Euteleostomi</taxon>
        <taxon>Actinopterygii</taxon>
        <taxon>Neopterygii</taxon>
        <taxon>Teleostei</taxon>
        <taxon>Neoteleostei</taxon>
        <taxon>Acanthomorphata</taxon>
        <taxon>Ovalentaria</taxon>
        <taxon>Atherinomorphae</taxon>
        <taxon>Cyprinodontiformes</taxon>
        <taxon>Goodeidae</taxon>
        <taxon>Crenichthys</taxon>
    </lineage>
</organism>
<sequence length="433" mass="47762">MGQLISSEEELADLKKTVGFVIYDAMVEGGATPDLSVVHPLLLTNQNEDSVSQACLHEYLQQIQRDLGKRAPTYIRDLIGRLSAFSDEPRLAGLVGLVVTMVMDVAYTSSKESSGVKARTASCQQRVLELQEVMEEYLKRCRISLSDKRRLIEDSVRLEAQLSLILTQLKSCLLRGDCDSRYSAEKELTGRKGNMLDTHSKVAMTACFEGKSEPLSARAALDQYMEDLKQIKAAYRCYKSSTVCVLKCRGFLAKSDPSQEVPEEGAMTGLTVTDREMGKSVTIPLSVMEVEIGRRMQISGTSISTQVHLSLITTDHYALAYLDHLFSDKGPVAALENYFINASERLAIYRTDLQSKNKTGLIKAVPNSEDGRLLDKTGGISEQQSVDTAEMKTKGEEPKKSKEQDVSLKLSIVETEPEESLTHTHQGSASADS</sequence>
<proteinExistence type="predicted"/>
<feature type="compositionally biased region" description="Basic and acidic residues" evidence="1">
    <location>
        <begin position="389"/>
        <end position="406"/>
    </location>
</feature>
<dbReference type="EMBL" id="JAHHUM010000299">
    <property type="protein sequence ID" value="KAK5621567.1"/>
    <property type="molecule type" value="Genomic_DNA"/>
</dbReference>
<evidence type="ECO:0000256" key="1">
    <source>
        <dbReference type="SAM" id="MobiDB-lite"/>
    </source>
</evidence>
<feature type="region of interest" description="Disordered" evidence="1">
    <location>
        <begin position="372"/>
        <end position="433"/>
    </location>
</feature>